<feature type="domain" description="Teneurin 1-4-like FN-plug" evidence="6">
    <location>
        <begin position="945"/>
        <end position="1011"/>
    </location>
</feature>
<comment type="caution">
    <text evidence="10">The sequence shown here is derived from an EMBL/GenBank/DDBJ whole genome shotgun (WGS) entry which is preliminary data.</text>
</comment>
<dbReference type="CDD" id="cd14953">
    <property type="entry name" value="NHL_like_1"/>
    <property type="match status" value="1"/>
</dbReference>
<evidence type="ECO:0000256" key="2">
    <source>
        <dbReference type="ARBA" id="ARBA00022737"/>
    </source>
</evidence>
<feature type="compositionally biased region" description="Polar residues" evidence="4">
    <location>
        <begin position="1630"/>
        <end position="1639"/>
    </location>
</feature>
<dbReference type="RefSeq" id="WP_143733128.1">
    <property type="nucleotide sequence ID" value="NZ_RYFG02000005.1"/>
</dbReference>
<keyword evidence="1" id="KW-0245">EGF-like domain</keyword>
<dbReference type="SUPFAM" id="SSF49299">
    <property type="entry name" value="PKD domain"/>
    <property type="match status" value="2"/>
</dbReference>
<reference evidence="10 11" key="1">
    <citation type="journal article" date="2019" name="Antonie Van Leeuwenhoek">
        <title>Description of 'Ca. Methylobacter oryzae' KRF1, a novel species from the environmentally important Methylobacter clade 2.</title>
        <authorList>
            <person name="Khatri K."/>
            <person name="Mohite J.A."/>
            <person name="Pandit P.S."/>
            <person name="Bahulikar R."/>
            <person name="Rahalkar M.C."/>
        </authorList>
    </citation>
    <scope>NUCLEOTIDE SEQUENCE [LARGE SCALE GENOMIC DNA]</scope>
    <source>
        <strain evidence="10 11">KRF1</strain>
    </source>
</reference>
<dbReference type="InterPro" id="IPR000601">
    <property type="entry name" value="PKD_dom"/>
</dbReference>
<dbReference type="EMBL" id="RYFG02000005">
    <property type="protein sequence ID" value="TRX03577.1"/>
    <property type="molecule type" value="Genomic_DNA"/>
</dbReference>
<dbReference type="InterPro" id="IPR006530">
    <property type="entry name" value="YD"/>
</dbReference>
<evidence type="ECO:0000313" key="10">
    <source>
        <dbReference type="EMBL" id="TRX03577.1"/>
    </source>
</evidence>
<dbReference type="PANTHER" id="PTHR11219">
    <property type="entry name" value="TENEURIN AND N-ACETYLGLUCOSAMINE-1-PHOSPHODIESTER ALPHA-N-ACETYLGLUCOSAMINIDASE"/>
    <property type="match status" value="1"/>
</dbReference>
<dbReference type="InterPro" id="IPR008969">
    <property type="entry name" value="CarboxyPept-like_regulatory"/>
</dbReference>
<sequence length="2482" mass="263701">MVLLQFYGKDIHSGNKTTIVRWRLSACTIMWLFILAFLSHPVLAEDAGVYGPVQFTRSTGKPERVQQTVAVTNPAASYLLRIVNGGQQGTAQTGKAVSSGTLYWNGSWVAGPSNFNQKITTLTVPVLARASNTLTVELQGKPGSSITVQLLRGNQAPIAHAGNDQTLYVGDAAKLDGSASTDGNGDALSYRWRITDKPANSLSQLSDNTAMRPEWPIDAYGHYQAELIVNDGFVDSVPDTVAIDTRNSAPVANAGADQRAFVGTTVVFNGGLSHDVDGNTLSYRWSLVENPSDSSAALVDDRLQQCRIAIDKPGHYVAQLIVNDGELDSEADLVAIDTDNSKPVANAGPDQADKTVGIPVELDGSLSSDVDGDALTYIWSLLHQPAGSSAVIQQADQVKAAFTPDKTGDYVGQLIVSDGQLASDPATALVTVSAVATVNHPPKITTSPVLTATVGSLYSYDVNAADPDNDTLTYSLSVYPSGMTVNAQSGLINWTPETGQTGAQAVNVTVSDGKGGSDSQSFTVTPTVVSTPVLPPDPAGIAPKNDPTVATTVSASSEFLYTGSNPIQTGVTPGTIEAKRAAVIRGKILDKQNNPLSGVTITIKSHPEFGQTLSRADGMFDMAVNGGGLLTVNYGKAGYLPVQRQILAPWQNYAFAETAILIQQDANVTTINLNDNTQNFQVAQGSQITDQDGVRQATLLIPKGTQAQIYNPDGSTKSITTLNLRLTEYTVGANGPESMPGPLPPSSAYTYAFEMKADESDVKVDGKDVLFDRPVPFYIDNFLSFPVGTIVPVGYYDRAKAAWIPSDNGKVIKIFAINNGVADIDSDNDNLADNAAKLSALGITLEERTQLASLYQAGKTLWRVQVTHLSTWDCNWPYKMPDDAVQPKNSPPVVDKKVDDPCEVAGSIIECENQVLGETLPIAGTQHSLNYRSARVPGRKTNTIQIPVSGATLPSSLKRIDLIVEIAGRRFEQSFPPAPNQTASIEWDGFDAFGRPVQGTQPAVIKIGYAYPMFYATPAEVSAAFGRFSGVMIDGGEARQELRIWQEQTARLGTWTNRSANLGAWSLNEHHAYDPINRVLYQGDGRQRSSINTAASTIIKTIAGNGFAKFSGDGGPATQATLSLPMGTTVGPDNSLYISDSYNHRIRRVNPNGIITTVAGNGTRGFNGDGGLAVNAMLNIPRGIAIAADGSLYISDTENHRIRRIGPDGIISTVAGNGTQGFSGDGGLASQASINQPYNIALGSEGSLYISDWGNHRIRRVDPNGIISTVAGNGNYGFGLGDGGLATQAVIGAPDGIVLGKDGSLYISHDAGDQASGIIRRVTPDGIITTIAGDGSQYSIGEGEIATKAWLMPTSGIAMAANGNLYICDSNRIRQISSSGIITTVAGKANVLTSGGDLISGFSGDGGFATQALLDSPTSIAFGNDDSFYISDAGNHRIRQVSSTLPGFSSEEIAIPSEDGSELYRFDATGRHLSTLNALTGAALLSFSYDAEGRLSQITDGDGLVTHIERDALGNPSAIVAPFGQRTTLSLDANGYLAKVTNSAGESHEMAYSADGLLTSFKDPNGHSSTFTYDTLGRLLTDTNAIGGVSLSRTGLADGHIATVTSVLNRVTAHAVRNLSTGDRERQHTQPDNTTSTTLEKTDGTVITTEADGTVATLLKGPDPRFSMLSSIAKSLQISTGGLTANLANQRNAVLADPNKPFTLTTLTDSVTVNGRTQTTVYDAASKTFTATSAAARKSKAVIDSLGRVTQTQTTGLLVVNNTYDSQGRLSTLTQGSGADERLISVAYNPQGYLDSVTDPVGRQVKYQYDLAGRVTKQTLPDNREIVFSYDANGNLTSLLPPGRPGHNFTYTPVNLTESTVPPDVAAGTNSTLYRYNLDKQLTQVQRPDGQSIDYSYDSAGRTGSITVSEGNYSYSYNPTTGKLAGITTPDGLGLNVTFSGALPTQTNWTGIVTGSVDKTYDNDFRVSTVSVNGANPFSYQYDNDSLLTVVNNATLGINFTLTRDAQNGLLTGTVLGSLTDSYSYNGFGEVSQYAAKYATSDLYKTSFSRDKLGRITQKVETTGGNSNTYDYAYDIAGRLAEVKQNGIVQSSYGYDSNGNRTDLNGVLVAHYDAQDRLLDYNNATYDYTANGELKTKTVGTAVTRYSYDVLGNLRHVTLPNGSAIDYIIDGQNRRIGKKRNNVLEQSFLYQDQLKPIAELDGNNQIVSRFIYATGANVPDFMIKGGATYRIIKDHLGSPRLVVDIVSNTVIQQLDYDVWGKVIQDSNPGFQPFGYAGGLYDRDTGLVRFGARDYDAETGRWTVKDPIGFGGGDTNLYGYVLNNPLRYIDPKGLDVMVITGGVNDGSPNVFGHVASAIEGYGMASYGNDTNLGSSVSDYLASQSDKRVQQVTIIPTTPVQNAAAIAFINSSHPKKNDVGIFDNCAVRTNQILNAAGVTTSGIPFPGGTARDVQSIPGATTYIIPQDGIIPAPLQNAIPKFNPQ</sequence>
<dbReference type="InterPro" id="IPR056822">
    <property type="entry name" value="TEN_NHL"/>
</dbReference>
<dbReference type="InterPro" id="IPR056823">
    <property type="entry name" value="TEN-like_YD-shell"/>
</dbReference>
<dbReference type="NCBIfam" id="TIGR01643">
    <property type="entry name" value="YD_repeat_2x"/>
    <property type="match status" value="4"/>
</dbReference>
<feature type="domain" description="Teneurin NHL" evidence="8">
    <location>
        <begin position="1339"/>
        <end position="1390"/>
    </location>
</feature>
<dbReference type="InterPro" id="IPR051216">
    <property type="entry name" value="Teneurin"/>
</dbReference>
<evidence type="ECO:0000259" key="8">
    <source>
        <dbReference type="Pfam" id="PF25021"/>
    </source>
</evidence>
<dbReference type="Pfam" id="PF22352">
    <property type="entry name" value="K319L-like_PKD"/>
    <property type="match status" value="1"/>
</dbReference>
<feature type="domain" description="PKD" evidence="5">
    <location>
        <begin position="154"/>
        <end position="232"/>
    </location>
</feature>
<dbReference type="InterPro" id="IPR015919">
    <property type="entry name" value="Cadherin-like_sf"/>
</dbReference>
<gene>
    <name evidence="10" type="ORF">EKO24_000315</name>
</gene>
<accession>A0ABY3CH90</accession>
<dbReference type="InterPro" id="IPR022385">
    <property type="entry name" value="Rhs_assc_core"/>
</dbReference>
<evidence type="ECO:0000259" key="7">
    <source>
        <dbReference type="Pfam" id="PF25020"/>
    </source>
</evidence>
<organism evidence="10 11">
    <name type="scientific">Candidatus Methylobacter oryzae</name>
    <dbReference type="NCBI Taxonomy" id="2497749"/>
    <lineage>
        <taxon>Bacteria</taxon>
        <taxon>Pseudomonadati</taxon>
        <taxon>Pseudomonadota</taxon>
        <taxon>Gammaproteobacteria</taxon>
        <taxon>Methylococcales</taxon>
        <taxon>Methylococcaceae</taxon>
        <taxon>Methylobacter</taxon>
    </lineage>
</organism>
<keyword evidence="3" id="KW-1015">Disulfide bond</keyword>
<dbReference type="Pfam" id="PF25023">
    <property type="entry name" value="TEN_YD-shell"/>
    <property type="match status" value="1"/>
</dbReference>
<dbReference type="InterPro" id="IPR013783">
    <property type="entry name" value="Ig-like_fold"/>
</dbReference>
<dbReference type="SUPFAM" id="SSF101898">
    <property type="entry name" value="NHL repeat"/>
    <property type="match status" value="1"/>
</dbReference>
<evidence type="ECO:0000256" key="1">
    <source>
        <dbReference type="ARBA" id="ARBA00022536"/>
    </source>
</evidence>
<dbReference type="SUPFAM" id="SSF63829">
    <property type="entry name" value="Calcium-dependent phosphotriesterase"/>
    <property type="match status" value="1"/>
</dbReference>
<evidence type="ECO:0000256" key="3">
    <source>
        <dbReference type="ARBA" id="ARBA00023157"/>
    </source>
</evidence>
<dbReference type="InterPro" id="IPR056820">
    <property type="entry name" value="TEN_TTR-like"/>
</dbReference>
<dbReference type="Gene3D" id="2.60.40.10">
    <property type="entry name" value="Immunoglobulins"/>
    <property type="match status" value="4"/>
</dbReference>
<dbReference type="Pfam" id="PF05345">
    <property type="entry name" value="He_PIG"/>
    <property type="match status" value="1"/>
</dbReference>
<feature type="domain" description="Teneurin NHL" evidence="8">
    <location>
        <begin position="1223"/>
        <end position="1273"/>
    </location>
</feature>
<dbReference type="NCBIfam" id="TIGR03696">
    <property type="entry name" value="Rhs_assc_core"/>
    <property type="match status" value="1"/>
</dbReference>
<feature type="domain" description="Teneurin NHL" evidence="8">
    <location>
        <begin position="1168"/>
        <end position="1217"/>
    </location>
</feature>
<dbReference type="Pfam" id="PF25021">
    <property type="entry name" value="TEN_NHL"/>
    <property type="match status" value="3"/>
</dbReference>
<dbReference type="InterPro" id="IPR011042">
    <property type="entry name" value="6-blade_b-propeller_TolB-like"/>
</dbReference>
<dbReference type="InterPro" id="IPR035986">
    <property type="entry name" value="PKD_dom_sf"/>
</dbReference>
<evidence type="ECO:0000259" key="5">
    <source>
        <dbReference type="Pfam" id="PF18911"/>
    </source>
</evidence>
<feature type="region of interest" description="Disordered" evidence="4">
    <location>
        <begin position="1618"/>
        <end position="1642"/>
    </location>
</feature>
<evidence type="ECO:0000259" key="9">
    <source>
        <dbReference type="Pfam" id="PF25023"/>
    </source>
</evidence>
<dbReference type="Proteomes" id="UP000733744">
    <property type="component" value="Unassembled WGS sequence"/>
</dbReference>
<feature type="domain" description="PKD" evidence="5">
    <location>
        <begin position="247"/>
        <end position="326"/>
    </location>
</feature>
<evidence type="ECO:0000256" key="4">
    <source>
        <dbReference type="SAM" id="MobiDB-lite"/>
    </source>
</evidence>
<evidence type="ECO:0000313" key="11">
    <source>
        <dbReference type="Proteomes" id="UP000733744"/>
    </source>
</evidence>
<dbReference type="SUPFAM" id="SSF49464">
    <property type="entry name" value="Carboxypeptidase regulatory domain-like"/>
    <property type="match status" value="1"/>
</dbReference>
<evidence type="ECO:0000259" key="6">
    <source>
        <dbReference type="Pfam" id="PF24329"/>
    </source>
</evidence>
<feature type="domain" description="Teneurin TTR-like" evidence="7">
    <location>
        <begin position="577"/>
        <end position="658"/>
    </location>
</feature>
<dbReference type="Gene3D" id="2.120.10.30">
    <property type="entry name" value="TolB, C-terminal domain"/>
    <property type="match status" value="3"/>
</dbReference>
<keyword evidence="2" id="KW-0677">Repeat</keyword>
<dbReference type="Pfam" id="PF25020">
    <property type="entry name" value="TTR_TEN1-4"/>
    <property type="match status" value="1"/>
</dbReference>
<feature type="domain" description="Teneurin-like YD-shell" evidence="9">
    <location>
        <begin position="1451"/>
        <end position="2305"/>
    </location>
</feature>
<dbReference type="InterPro" id="IPR057627">
    <property type="entry name" value="FN-plug_TEN1-4"/>
</dbReference>
<dbReference type="SUPFAM" id="SSF49313">
    <property type="entry name" value="Cadherin-like"/>
    <property type="match status" value="1"/>
</dbReference>
<proteinExistence type="predicted"/>
<dbReference type="Gene3D" id="2.180.10.10">
    <property type="entry name" value="RHS repeat-associated core"/>
    <property type="match status" value="1"/>
</dbReference>
<dbReference type="PANTHER" id="PTHR11219:SF69">
    <property type="entry name" value="TENEURIN-A"/>
    <property type="match status" value="1"/>
</dbReference>
<protein>
    <submittedName>
        <fullName evidence="10">Uncharacterized protein</fullName>
    </submittedName>
</protein>
<name>A0ABY3CH90_9GAMM</name>
<dbReference type="Pfam" id="PF18911">
    <property type="entry name" value="PKD_4"/>
    <property type="match status" value="2"/>
</dbReference>
<dbReference type="Pfam" id="PF24329">
    <property type="entry name" value="FN-plug_TEN1-4"/>
    <property type="match status" value="1"/>
</dbReference>
<keyword evidence="11" id="KW-1185">Reference proteome</keyword>